<evidence type="ECO:0000256" key="5">
    <source>
        <dbReference type="HAMAP-Rule" id="MF_01114"/>
    </source>
</evidence>
<evidence type="ECO:0000313" key="10">
    <source>
        <dbReference type="Proteomes" id="UP001486565"/>
    </source>
</evidence>
<evidence type="ECO:0000313" key="9">
    <source>
        <dbReference type="EMBL" id="WZL70568.1"/>
    </source>
</evidence>
<comment type="similarity">
    <text evidence="2 5">Belongs to the RecX family.</text>
</comment>
<feature type="domain" description="RecX third three-helical" evidence="7">
    <location>
        <begin position="155"/>
        <end position="198"/>
    </location>
</feature>
<evidence type="ECO:0000256" key="4">
    <source>
        <dbReference type="ARBA" id="ARBA00022490"/>
    </source>
</evidence>
<dbReference type="InterPro" id="IPR003783">
    <property type="entry name" value="Regulatory_RecX"/>
</dbReference>
<evidence type="ECO:0000256" key="3">
    <source>
        <dbReference type="ARBA" id="ARBA00018111"/>
    </source>
</evidence>
<reference evidence="9 10" key="1">
    <citation type="submission" date="2023-03" db="EMBL/GenBank/DDBJ databases">
        <title>Novel Species.</title>
        <authorList>
            <person name="Ma S."/>
        </authorList>
    </citation>
    <scope>NUCLEOTIDE SEQUENCE [LARGE SCALE GENOMIC DNA]</scope>
    <source>
        <strain evidence="9 10">LIND6LT2</strain>
    </source>
</reference>
<gene>
    <name evidence="5" type="primary">recX</name>
    <name evidence="9" type="ORF">QBE51_03300</name>
</gene>
<dbReference type="EMBL" id="CP121687">
    <property type="protein sequence ID" value="WZL70568.1"/>
    <property type="molecule type" value="Genomic_DNA"/>
</dbReference>
<dbReference type="PANTHER" id="PTHR33602">
    <property type="entry name" value="REGULATORY PROTEIN RECX FAMILY PROTEIN"/>
    <property type="match status" value="1"/>
</dbReference>
<dbReference type="InterPro" id="IPR053924">
    <property type="entry name" value="RecX_HTH_2nd"/>
</dbReference>
<keyword evidence="10" id="KW-1185">Reference proteome</keyword>
<feature type="domain" description="RecX first three-helical" evidence="8">
    <location>
        <begin position="61"/>
        <end position="100"/>
    </location>
</feature>
<dbReference type="Gene3D" id="1.10.10.10">
    <property type="entry name" value="Winged helix-like DNA-binding domain superfamily/Winged helix DNA-binding domain"/>
    <property type="match status" value="3"/>
</dbReference>
<dbReference type="RefSeq" id="WP_341877532.1">
    <property type="nucleotide sequence ID" value="NZ_CP121687.1"/>
</dbReference>
<comment type="subcellular location">
    <subcellularLocation>
        <location evidence="1 5">Cytoplasm</location>
    </subcellularLocation>
</comment>
<dbReference type="InterPro" id="IPR036388">
    <property type="entry name" value="WH-like_DNA-bd_sf"/>
</dbReference>
<dbReference type="Pfam" id="PF02631">
    <property type="entry name" value="RecX_HTH2"/>
    <property type="match status" value="1"/>
</dbReference>
<evidence type="ECO:0000259" key="8">
    <source>
        <dbReference type="Pfam" id="PF21982"/>
    </source>
</evidence>
<dbReference type="Pfam" id="PF21982">
    <property type="entry name" value="RecX_HTH1"/>
    <property type="match status" value="1"/>
</dbReference>
<evidence type="ECO:0000256" key="1">
    <source>
        <dbReference type="ARBA" id="ARBA00004496"/>
    </source>
</evidence>
<comment type="function">
    <text evidence="5">Modulates RecA activity.</text>
</comment>
<dbReference type="Pfam" id="PF21981">
    <property type="entry name" value="RecX_HTH3"/>
    <property type="match status" value="1"/>
</dbReference>
<dbReference type="HAMAP" id="MF_01114">
    <property type="entry name" value="RecX"/>
    <property type="match status" value="1"/>
</dbReference>
<evidence type="ECO:0000256" key="2">
    <source>
        <dbReference type="ARBA" id="ARBA00009695"/>
    </source>
</evidence>
<keyword evidence="4 5" id="KW-0963">Cytoplasm</keyword>
<dbReference type="InterPro" id="IPR053925">
    <property type="entry name" value="RecX_HTH_3rd"/>
</dbReference>
<proteinExistence type="inferred from homology"/>
<dbReference type="PANTHER" id="PTHR33602:SF1">
    <property type="entry name" value="REGULATORY PROTEIN RECX FAMILY PROTEIN"/>
    <property type="match status" value="1"/>
</dbReference>
<evidence type="ECO:0000259" key="6">
    <source>
        <dbReference type="Pfam" id="PF02631"/>
    </source>
</evidence>
<name>A0ABZ2Y990_9FIRM</name>
<feature type="domain" description="RecX second three-helical" evidence="6">
    <location>
        <begin position="107"/>
        <end position="148"/>
    </location>
</feature>
<dbReference type="Proteomes" id="UP001486565">
    <property type="component" value="Chromosome"/>
</dbReference>
<dbReference type="InterPro" id="IPR053926">
    <property type="entry name" value="RecX_HTH_1st"/>
</dbReference>
<accession>A0ABZ2Y990</accession>
<evidence type="ECO:0000259" key="7">
    <source>
        <dbReference type="Pfam" id="PF21981"/>
    </source>
</evidence>
<organism evidence="9 10">
    <name type="scientific">Defluviitalea saccharophila</name>
    <dbReference type="NCBI Taxonomy" id="879970"/>
    <lineage>
        <taxon>Bacteria</taxon>
        <taxon>Bacillati</taxon>
        <taxon>Bacillota</taxon>
        <taxon>Clostridia</taxon>
        <taxon>Lachnospirales</taxon>
        <taxon>Defluviitaleaceae</taxon>
        <taxon>Defluviitalea</taxon>
    </lineage>
</organism>
<sequence length="204" mass="24484">MKITKIEQQKNNQDRWSIFIDGEFAFGVSTEEVFLFKLSVGKELSEEELEKMIKEKDYSKAKDAALKFLSYRARSEKELRDKLISKEFDPMTIERVVEFLKRYDYINDEKFAYSYVREHIRLKLEGRKKLIYDLRQKGIKSEIIDHVLDNTDINEIDQAIKLLKKKCPDKTEPGLKEKQRIYQFLLRKGFSYDTIRKAFDMHFE</sequence>
<protein>
    <recommendedName>
        <fullName evidence="3 5">Regulatory protein RecX</fullName>
    </recommendedName>
</protein>